<dbReference type="NCBIfam" id="TIGR00260">
    <property type="entry name" value="thrC"/>
    <property type="match status" value="1"/>
</dbReference>
<dbReference type="HOGENOM" id="CLU_015170_0_0_12"/>
<evidence type="ECO:0000256" key="3">
    <source>
        <dbReference type="ARBA" id="ARBA00022898"/>
    </source>
</evidence>
<gene>
    <name evidence="9" type="ordered locus">TREPR_0264</name>
</gene>
<dbReference type="Proteomes" id="UP000009223">
    <property type="component" value="Chromosome"/>
</dbReference>
<dbReference type="KEGG" id="tpi:TREPR_0264"/>
<dbReference type="RefSeq" id="WP_015706218.1">
    <property type="nucleotide sequence ID" value="NC_015578.1"/>
</dbReference>
<proteinExistence type="inferred from homology"/>
<comment type="cofactor">
    <cofactor evidence="1 6">
        <name>pyridoxal 5'-phosphate</name>
        <dbReference type="ChEBI" id="CHEBI:597326"/>
    </cofactor>
</comment>
<dbReference type="eggNOG" id="COG0498">
    <property type="taxonomic scope" value="Bacteria"/>
</dbReference>
<dbReference type="InterPro" id="IPR001926">
    <property type="entry name" value="TrpB-like_PALP"/>
</dbReference>
<evidence type="ECO:0000259" key="8">
    <source>
        <dbReference type="Pfam" id="PF14821"/>
    </source>
</evidence>
<dbReference type="EC" id="4.2.3.1" evidence="5"/>
<dbReference type="InterPro" id="IPR029144">
    <property type="entry name" value="Thr_synth_N"/>
</dbReference>
<dbReference type="InterPro" id="IPR004450">
    <property type="entry name" value="Thr_synthase-like"/>
</dbReference>
<evidence type="ECO:0000313" key="10">
    <source>
        <dbReference type="Proteomes" id="UP000009223"/>
    </source>
</evidence>
<dbReference type="STRING" id="545694.TREPR_0264"/>
<keyword evidence="10" id="KW-1185">Reference proteome</keyword>
<dbReference type="Gene3D" id="3.40.50.1100">
    <property type="match status" value="2"/>
</dbReference>
<dbReference type="InterPro" id="IPR036052">
    <property type="entry name" value="TrpB-like_PALP_sf"/>
</dbReference>
<dbReference type="PANTHER" id="PTHR42690:SF1">
    <property type="entry name" value="THREONINE SYNTHASE-LIKE 2"/>
    <property type="match status" value="1"/>
</dbReference>
<dbReference type="Gene3D" id="3.90.1380.10">
    <property type="entry name" value="Threonine synthase, N-terminal domain"/>
    <property type="match status" value="1"/>
</dbReference>
<dbReference type="GO" id="GO:0009088">
    <property type="term" value="P:threonine biosynthetic process"/>
    <property type="evidence" value="ECO:0007669"/>
    <property type="project" value="UniProtKB-UniRule"/>
</dbReference>
<evidence type="ECO:0000256" key="4">
    <source>
        <dbReference type="ARBA" id="ARBA00023239"/>
    </source>
</evidence>
<comment type="similarity">
    <text evidence="2">Belongs to the threonine synthase family.</text>
</comment>
<dbReference type="GO" id="GO:0004795">
    <property type="term" value="F:threonine synthase activity"/>
    <property type="evidence" value="ECO:0007669"/>
    <property type="project" value="UniProtKB-UniRule"/>
</dbReference>
<keyword evidence="3 6" id="KW-0663">Pyridoxal phosphate</keyword>
<dbReference type="PANTHER" id="PTHR42690">
    <property type="entry name" value="THREONINE SYNTHASE FAMILY MEMBER"/>
    <property type="match status" value="1"/>
</dbReference>
<evidence type="ECO:0000256" key="6">
    <source>
        <dbReference type="PIRSR" id="PIRSR604450-51"/>
    </source>
</evidence>
<dbReference type="AlphaFoldDB" id="F5YLI2"/>
<organism evidence="9 10">
    <name type="scientific">Treponema primitia (strain ATCC BAA-887 / DSM 12427 / ZAS-2)</name>
    <dbReference type="NCBI Taxonomy" id="545694"/>
    <lineage>
        <taxon>Bacteria</taxon>
        <taxon>Pseudomonadati</taxon>
        <taxon>Spirochaetota</taxon>
        <taxon>Spirochaetia</taxon>
        <taxon>Spirochaetales</taxon>
        <taxon>Treponemataceae</taxon>
        <taxon>Treponema</taxon>
    </lineage>
</organism>
<accession>F5YLI2</accession>
<feature type="modified residue" description="N6-(pyridoxal phosphate)lysine" evidence="6">
    <location>
        <position position="107"/>
    </location>
</feature>
<dbReference type="Pfam" id="PF14821">
    <property type="entry name" value="Thr_synth_N"/>
    <property type="match status" value="1"/>
</dbReference>
<dbReference type="InterPro" id="IPR037158">
    <property type="entry name" value="Thr_synth_N_sf"/>
</dbReference>
<dbReference type="InterPro" id="IPR051166">
    <property type="entry name" value="Threonine_Synthase"/>
</dbReference>
<feature type="domain" description="Tryptophan synthase beta chain-like PALP" evidence="7">
    <location>
        <begin position="100"/>
        <end position="383"/>
    </location>
</feature>
<reference evidence="9 10" key="2">
    <citation type="journal article" date="2011" name="ISME J.">
        <title>RNA-seq reveals cooperative metabolic interactions between two termite-gut spirochete species in co-culture.</title>
        <authorList>
            <person name="Rosenthal A.Z."/>
            <person name="Matson E.G."/>
            <person name="Eldar A."/>
            <person name="Leadbetter J.R."/>
        </authorList>
    </citation>
    <scope>NUCLEOTIDE SEQUENCE [LARGE SCALE GENOMIC DNA]</scope>
    <source>
        <strain evidence="10">ATCC BAA-887 / DSM 12427 / ZAS-2</strain>
    </source>
</reference>
<dbReference type="EMBL" id="CP001843">
    <property type="protein sequence ID" value="AEF83968.1"/>
    <property type="molecule type" value="Genomic_DNA"/>
</dbReference>
<evidence type="ECO:0000256" key="2">
    <source>
        <dbReference type="ARBA" id="ARBA00005517"/>
    </source>
</evidence>
<reference evidence="10" key="1">
    <citation type="submission" date="2009-12" db="EMBL/GenBank/DDBJ databases">
        <title>Complete sequence of Treponema primitia strain ZAS-2.</title>
        <authorList>
            <person name="Tetu S.G."/>
            <person name="Matson E."/>
            <person name="Ren Q."/>
            <person name="Seshadri R."/>
            <person name="Elbourne L."/>
            <person name="Hassan K.A."/>
            <person name="Durkin A."/>
            <person name="Radune D."/>
            <person name="Mohamoud Y."/>
            <person name="Shay R."/>
            <person name="Jin S."/>
            <person name="Zhang X."/>
            <person name="Lucey K."/>
            <person name="Ballor N.R."/>
            <person name="Ottesen E."/>
            <person name="Rosenthal R."/>
            <person name="Allen A."/>
            <person name="Leadbetter J.R."/>
            <person name="Paulsen I.T."/>
        </authorList>
    </citation>
    <scope>NUCLEOTIDE SEQUENCE [LARGE SCALE GENOMIC DNA]</scope>
    <source>
        <strain evidence="10">ATCC BAA-887 / DSM 12427 / ZAS-2</strain>
    </source>
</reference>
<dbReference type="OrthoDB" id="9763107at2"/>
<sequence>MQFRSTRSQSPLVSFKDVILRCLPSDGGLYVPATVPDMRQYFLYMDTDTSFPELVATVAPALLQGELNPFSAARVAESAFDFEPELIQLDDNFSVLSLYNGPTGVFKDFGVAFLAAVMEELLKNEGQAMILSAAREDTGFSIAHAFSGRKGITSVILYPSGPVRGLDPKSYSTNGGNVIPIQLRGTFDDCQRIIIEAIKDLPFADRYSITTANAINIGRLLPQVFYYLYAFIKLKKKLSGDLLFSVPAGNFGNLIAGLYAWKMGMPVNGFIAAMNANNAFGDYIRGGEFKPGKLIQTNSPALDVSAPSNYERLASFYGEAPAVMRNMVYPDAIDDKTTLLAIEKAWKKYHIMLDPHGAVAFAAAQRLSQSKGFNGHVVVLATGHPAKHADLVTQATGQPVDIPEKFTNLWKKTDPMADIPPQLDALEGAIASCS</sequence>
<dbReference type="Pfam" id="PF00291">
    <property type="entry name" value="PALP"/>
    <property type="match status" value="1"/>
</dbReference>
<evidence type="ECO:0000313" key="9">
    <source>
        <dbReference type="EMBL" id="AEF83968.1"/>
    </source>
</evidence>
<dbReference type="SUPFAM" id="SSF53686">
    <property type="entry name" value="Tryptophan synthase beta subunit-like PLP-dependent enzymes"/>
    <property type="match status" value="1"/>
</dbReference>
<name>F5YLI2_TREPZ</name>
<protein>
    <recommendedName>
        <fullName evidence="5">Threonine synthase</fullName>
        <ecNumber evidence="5">4.2.3.1</ecNumber>
    </recommendedName>
</protein>
<feature type="domain" description="Threonine synthase N-terminal" evidence="8">
    <location>
        <begin position="2"/>
        <end position="66"/>
    </location>
</feature>
<evidence type="ECO:0000256" key="5">
    <source>
        <dbReference type="NCBIfam" id="TIGR00260"/>
    </source>
</evidence>
<evidence type="ECO:0000256" key="1">
    <source>
        <dbReference type="ARBA" id="ARBA00001933"/>
    </source>
</evidence>
<evidence type="ECO:0000259" key="7">
    <source>
        <dbReference type="Pfam" id="PF00291"/>
    </source>
</evidence>
<keyword evidence="4" id="KW-0456">Lyase</keyword>